<dbReference type="InterPro" id="IPR036412">
    <property type="entry name" value="HAD-like_sf"/>
</dbReference>
<evidence type="ECO:0000313" key="1">
    <source>
        <dbReference type="EMBL" id="KAL3798329.1"/>
    </source>
</evidence>
<protein>
    <submittedName>
        <fullName evidence="1">Uncharacterized protein</fullName>
    </submittedName>
</protein>
<keyword evidence="2" id="KW-1185">Reference proteome</keyword>
<dbReference type="SFLD" id="SFLDG01129">
    <property type="entry name" value="C1.5:_HAD__Beta-PGM__Phosphata"/>
    <property type="match status" value="1"/>
</dbReference>
<name>A0ABD3QEF6_9STRA</name>
<accession>A0ABD3QEF6</accession>
<dbReference type="Proteomes" id="UP001530400">
    <property type="component" value="Unassembled WGS sequence"/>
</dbReference>
<dbReference type="PANTHER" id="PTHR18901:SF38">
    <property type="entry name" value="PSEUDOURIDINE-5'-PHOSPHATASE"/>
    <property type="match status" value="1"/>
</dbReference>
<dbReference type="AlphaFoldDB" id="A0ABD3QEF6"/>
<dbReference type="PANTHER" id="PTHR18901">
    <property type="entry name" value="2-DEOXYGLUCOSE-6-PHOSPHATE PHOSPHATASE 2"/>
    <property type="match status" value="1"/>
</dbReference>
<organism evidence="1 2">
    <name type="scientific">Cyclotella atomus</name>
    <dbReference type="NCBI Taxonomy" id="382360"/>
    <lineage>
        <taxon>Eukaryota</taxon>
        <taxon>Sar</taxon>
        <taxon>Stramenopiles</taxon>
        <taxon>Ochrophyta</taxon>
        <taxon>Bacillariophyta</taxon>
        <taxon>Coscinodiscophyceae</taxon>
        <taxon>Thalassiosirophycidae</taxon>
        <taxon>Stephanodiscales</taxon>
        <taxon>Stephanodiscaceae</taxon>
        <taxon>Cyclotella</taxon>
    </lineage>
</organism>
<dbReference type="SFLD" id="SFLDS00003">
    <property type="entry name" value="Haloacid_Dehalogenase"/>
    <property type="match status" value="1"/>
</dbReference>
<comment type="caution">
    <text evidence="1">The sequence shown here is derived from an EMBL/GenBank/DDBJ whole genome shotgun (WGS) entry which is preliminary data.</text>
</comment>
<dbReference type="Gene3D" id="3.40.50.1000">
    <property type="entry name" value="HAD superfamily/HAD-like"/>
    <property type="match status" value="1"/>
</dbReference>
<dbReference type="Gene3D" id="1.10.150.240">
    <property type="entry name" value="Putative phosphatase, domain 2"/>
    <property type="match status" value="1"/>
</dbReference>
<dbReference type="InterPro" id="IPR023214">
    <property type="entry name" value="HAD_sf"/>
</dbReference>
<dbReference type="InterPro" id="IPR006439">
    <property type="entry name" value="HAD-SF_hydro_IA"/>
</dbReference>
<dbReference type="EMBL" id="JALLPJ020000218">
    <property type="protein sequence ID" value="KAL3798329.1"/>
    <property type="molecule type" value="Genomic_DNA"/>
</dbReference>
<dbReference type="InterPro" id="IPR023198">
    <property type="entry name" value="PGP-like_dom2"/>
</dbReference>
<dbReference type="Pfam" id="PF00702">
    <property type="entry name" value="Hydrolase"/>
    <property type="match status" value="1"/>
</dbReference>
<sequence>MTVVTPSTCEGVKEVNIQAVIFDLDGTLLDTESLSCRAVIDSFELSNLHMPQNIRKELSSQGDLLPWELKRRILGLRGSEWIPIVLGYAQENWGVDMANLDWREGWQSRCNNDDESRKQIVDTFWKSWELRLNQLCEEIEECPGATDLVNRLTELKIPCAIATSSRMVSVKKKRCRHEDMFKCFCHIITGDNPHIKRGKPAPDIFLEAAKQLGFHPSECLAFEDSVLGAQSAKSAGCHVVAVPDGRMEKQAFASVADEVLSSMKEFSGKRWGLNHVNMSDVQCGEYSAQ</sequence>
<dbReference type="NCBIfam" id="TIGR01509">
    <property type="entry name" value="HAD-SF-IA-v3"/>
    <property type="match status" value="1"/>
</dbReference>
<proteinExistence type="predicted"/>
<reference evidence="1 2" key="1">
    <citation type="submission" date="2024-10" db="EMBL/GenBank/DDBJ databases">
        <title>Updated reference genomes for cyclostephanoid diatoms.</title>
        <authorList>
            <person name="Roberts W.R."/>
            <person name="Alverson A.J."/>
        </authorList>
    </citation>
    <scope>NUCLEOTIDE SEQUENCE [LARGE SCALE GENOMIC DNA]</scope>
    <source>
        <strain evidence="1 2">AJA010-31</strain>
    </source>
</reference>
<evidence type="ECO:0000313" key="2">
    <source>
        <dbReference type="Proteomes" id="UP001530400"/>
    </source>
</evidence>
<gene>
    <name evidence="1" type="ORF">ACHAWO_003847</name>
</gene>
<dbReference type="SUPFAM" id="SSF56784">
    <property type="entry name" value="HAD-like"/>
    <property type="match status" value="1"/>
</dbReference>